<dbReference type="GO" id="GO:0003677">
    <property type="term" value="F:DNA binding"/>
    <property type="evidence" value="ECO:0007669"/>
    <property type="project" value="InterPro"/>
</dbReference>
<accession>A0A9X0TLP0</accession>
<dbReference type="Pfam" id="PF02452">
    <property type="entry name" value="PemK_toxin"/>
    <property type="match status" value="1"/>
</dbReference>
<dbReference type="SUPFAM" id="SSF50118">
    <property type="entry name" value="Cell growth inhibitor/plasmid maintenance toxic component"/>
    <property type="match status" value="1"/>
</dbReference>
<gene>
    <name evidence="6" type="ORF">HR081_03325</name>
</gene>
<dbReference type="AlphaFoldDB" id="A0A9X0TLP0"/>
<evidence type="ECO:0000256" key="1">
    <source>
        <dbReference type="ARBA" id="ARBA00007521"/>
    </source>
</evidence>
<evidence type="ECO:0000256" key="2">
    <source>
        <dbReference type="ARBA" id="ARBA00019638"/>
    </source>
</evidence>
<name>A0A9X0TLP0_9STAP</name>
<dbReference type="EMBL" id="JABTCN010000005">
    <property type="protein sequence ID" value="MBA8775957.1"/>
    <property type="molecule type" value="Genomic_DNA"/>
</dbReference>
<sequence>MGREELLRISNKNFKYVQDTNLKKYQYMDSWCFEYSKFLRNEVNNTKSGRRKTYKKYAKGTIVYAKLGINIGREFSGNHFCMVLNKSDSVNNPILTVIPLTSSSTRFNIKINEGILQLATNILDKQAKILANKVLLTAENIIESGDPSLVKTGKQLERETEELIKVCERYERYRSTDTYANVLNITSISKDRITKMNDYDPSGEMTYSEETIKRIDESIKNRFLN</sequence>
<protein>
    <recommendedName>
        <fullName evidence="2">Endoribonuclease MazF</fullName>
    </recommendedName>
    <alternativeName>
        <fullName evidence="4">Toxin MazF</fullName>
    </alternativeName>
    <alternativeName>
        <fullName evidence="5">mRNA interferase MazF</fullName>
    </alternativeName>
</protein>
<dbReference type="InterPro" id="IPR011067">
    <property type="entry name" value="Plasmid_toxin/cell-grow_inhib"/>
</dbReference>
<dbReference type="RefSeq" id="WP_182280494.1">
    <property type="nucleotide sequence ID" value="NZ_JABTCN010000005.1"/>
</dbReference>
<keyword evidence="3" id="KW-1277">Toxin-antitoxin system</keyword>
<dbReference type="Gene3D" id="2.30.30.110">
    <property type="match status" value="1"/>
</dbReference>
<dbReference type="InterPro" id="IPR003477">
    <property type="entry name" value="PemK-like"/>
</dbReference>
<comment type="similarity">
    <text evidence="1">Belongs to the PemK/MazF family.</text>
</comment>
<evidence type="ECO:0000256" key="4">
    <source>
        <dbReference type="ARBA" id="ARBA00031226"/>
    </source>
</evidence>
<evidence type="ECO:0000313" key="7">
    <source>
        <dbReference type="Proteomes" id="UP000524893"/>
    </source>
</evidence>
<evidence type="ECO:0000313" key="6">
    <source>
        <dbReference type="EMBL" id="MBA8775957.1"/>
    </source>
</evidence>
<dbReference type="Proteomes" id="UP000524893">
    <property type="component" value="Unassembled WGS sequence"/>
</dbReference>
<proteinExistence type="inferred from homology"/>
<comment type="caution">
    <text evidence="6">The sequence shown here is derived from an EMBL/GenBank/DDBJ whole genome shotgun (WGS) entry which is preliminary data.</text>
</comment>
<organism evidence="6 7">
    <name type="scientific">Staphylococcus coagulans</name>
    <dbReference type="NCBI Taxonomy" id="74706"/>
    <lineage>
        <taxon>Bacteria</taxon>
        <taxon>Bacillati</taxon>
        <taxon>Bacillota</taxon>
        <taxon>Bacilli</taxon>
        <taxon>Bacillales</taxon>
        <taxon>Staphylococcaceae</taxon>
        <taxon>Staphylococcus</taxon>
    </lineage>
</organism>
<evidence type="ECO:0000256" key="3">
    <source>
        <dbReference type="ARBA" id="ARBA00022649"/>
    </source>
</evidence>
<reference evidence="6 7" key="1">
    <citation type="journal article" date="2020" name="Access Microbiol">
        <title>Isolation and genome sequencing of Staphylococcus schleiferi subspecies coagulans from Antarctic seals.</title>
        <authorList>
            <person name="Foster G."/>
            <person name="Robb A."/>
            <person name="Paterson G.K."/>
        </authorList>
    </citation>
    <scope>NUCLEOTIDE SEQUENCE [LARGE SCALE GENOMIC DNA]</scope>
    <source>
        <strain evidence="6 7">M615/02/4</strain>
    </source>
</reference>
<evidence type="ECO:0000256" key="5">
    <source>
        <dbReference type="ARBA" id="ARBA00032054"/>
    </source>
</evidence>